<dbReference type="EMBL" id="CP053085">
    <property type="protein sequence ID" value="QJR36737.1"/>
    <property type="molecule type" value="Genomic_DNA"/>
</dbReference>
<dbReference type="Gene3D" id="3.40.190.10">
    <property type="entry name" value="Periplasmic binding protein-like II"/>
    <property type="match status" value="2"/>
</dbReference>
<evidence type="ECO:0000313" key="3">
    <source>
        <dbReference type="Proteomes" id="UP000500938"/>
    </source>
</evidence>
<reference evidence="2 3" key="1">
    <citation type="submission" date="2020-05" db="EMBL/GenBank/DDBJ databases">
        <title>Complete genome sequence of Gemmatimonas greenlandica TET16.</title>
        <authorList>
            <person name="Zeng Y."/>
        </authorList>
    </citation>
    <scope>NUCLEOTIDE SEQUENCE [LARGE SCALE GENOMIC DNA]</scope>
    <source>
        <strain evidence="2 3">TET16</strain>
    </source>
</reference>
<protein>
    <submittedName>
        <fullName evidence="2">Transporter substrate-binding domain-containing protein</fullName>
    </submittedName>
</protein>
<proteinExistence type="predicted"/>
<organism evidence="2 3">
    <name type="scientific">Gemmatimonas groenlandica</name>
    <dbReference type="NCBI Taxonomy" id="2732249"/>
    <lineage>
        <taxon>Bacteria</taxon>
        <taxon>Pseudomonadati</taxon>
        <taxon>Gemmatimonadota</taxon>
        <taxon>Gemmatimonadia</taxon>
        <taxon>Gemmatimonadales</taxon>
        <taxon>Gemmatimonadaceae</taxon>
        <taxon>Gemmatimonas</taxon>
    </lineage>
</organism>
<dbReference type="RefSeq" id="WP_171226171.1">
    <property type="nucleotide sequence ID" value="NZ_CP053085.1"/>
</dbReference>
<keyword evidence="3" id="KW-1185">Reference proteome</keyword>
<feature type="signal peptide" evidence="1">
    <location>
        <begin position="1"/>
        <end position="22"/>
    </location>
</feature>
<dbReference type="Proteomes" id="UP000500938">
    <property type="component" value="Chromosome"/>
</dbReference>
<feature type="chain" id="PRO_5027111444" evidence="1">
    <location>
        <begin position="23"/>
        <end position="294"/>
    </location>
</feature>
<sequence length="294" mass="31158">MIVRTAMRLSILVLATAEPSLALGPSVPNRVRPTDAAAIARPVEPIAIAVEDGSAPWSRPDGTGYANEIVAAAFGALGIPIAQHVVPYARCRALVMEGSVVACYSMSKAPDLQGLVAFPAMPLFRCTTELVQNPARPVSATASISALRDLPRGTSVGVVNGYEYPPEVEVARQRGAIVLKSVTSEELLLRLLAAGRLQTALVNLNDSKPLPFLAARAGVREPLARLARVGPLDSHLGFSVRHPRGLASLRQFEQGMATIRRNGTLARIERAWADSSRATILRAKGRQAVRAGGA</sequence>
<dbReference type="KEGG" id="ggr:HKW67_15050"/>
<accession>A0A6M4IT78</accession>
<name>A0A6M4IT78_9BACT</name>
<dbReference type="AlphaFoldDB" id="A0A6M4IT78"/>
<keyword evidence="1" id="KW-0732">Signal</keyword>
<dbReference type="SUPFAM" id="SSF53850">
    <property type="entry name" value="Periplasmic binding protein-like II"/>
    <property type="match status" value="1"/>
</dbReference>
<evidence type="ECO:0000256" key="1">
    <source>
        <dbReference type="SAM" id="SignalP"/>
    </source>
</evidence>
<gene>
    <name evidence="2" type="ORF">HKW67_15050</name>
</gene>
<evidence type="ECO:0000313" key="2">
    <source>
        <dbReference type="EMBL" id="QJR36737.1"/>
    </source>
</evidence>